<reference evidence="2" key="1">
    <citation type="journal article" date="2019" name="Nat. Commun.">
        <title>Expansion of phycobilisome linker gene families in mesophilic red algae.</title>
        <authorList>
            <person name="Lee J."/>
            <person name="Kim D."/>
            <person name="Bhattacharya D."/>
            <person name="Yoon H.S."/>
        </authorList>
    </citation>
    <scope>NUCLEOTIDE SEQUENCE [LARGE SCALE GENOMIC DNA]</scope>
    <source>
        <strain evidence="2">CCMP 1328</strain>
    </source>
</reference>
<keyword evidence="2" id="KW-1185">Reference proteome</keyword>
<evidence type="ECO:0000313" key="1">
    <source>
        <dbReference type="EMBL" id="KAA8493106.1"/>
    </source>
</evidence>
<comment type="caution">
    <text evidence="1">The sequence shown here is derived from an EMBL/GenBank/DDBJ whole genome shotgun (WGS) entry which is preliminary data.</text>
</comment>
<protein>
    <submittedName>
        <fullName evidence="1">Uncharacterized protein</fullName>
    </submittedName>
</protein>
<name>A0A5J4YP59_PORPP</name>
<dbReference type="EMBL" id="VRMN01000007">
    <property type="protein sequence ID" value="KAA8493106.1"/>
    <property type="molecule type" value="Genomic_DNA"/>
</dbReference>
<dbReference type="OrthoDB" id="125011at2759"/>
<gene>
    <name evidence="1" type="ORF">FVE85_8551</name>
</gene>
<proteinExistence type="predicted"/>
<evidence type="ECO:0000313" key="2">
    <source>
        <dbReference type="Proteomes" id="UP000324585"/>
    </source>
</evidence>
<dbReference type="Proteomes" id="UP000324585">
    <property type="component" value="Unassembled WGS sequence"/>
</dbReference>
<sequence>MLRKSELGAAMDLNESAALINALVEQEETVDNDWMQDAQKYARARIGESSRRTYKKYWKRLSGFLVQHYANTGAISHTDERGSAETHFAVQAGASTKEMVAGYLVTLKKSKSGAPIGPDGLASTKSALRALFDDQKVAVPVFFKTEISQLARGMKKKRLQDKRWSVGDTLGTYLRADSAGDQFVGRCLAGLPINKATFALLPPNFTTESLCHQLISSKINTAIHMVFPFVDLAEHMNMREVLLMCLASLIYHREWLQSALPANHRLRQNFAMTAPELAELADYAVTTSESGMTATGIPPQTAILKQLQELRPENLLDGVKCILEECAVSGDRAYMEQRLIGME</sequence>
<accession>A0A5J4YP59</accession>
<dbReference type="AlphaFoldDB" id="A0A5J4YP59"/>
<organism evidence="1 2">
    <name type="scientific">Porphyridium purpureum</name>
    <name type="common">Red alga</name>
    <name type="synonym">Porphyridium cruentum</name>
    <dbReference type="NCBI Taxonomy" id="35688"/>
    <lineage>
        <taxon>Eukaryota</taxon>
        <taxon>Rhodophyta</taxon>
        <taxon>Bangiophyceae</taxon>
        <taxon>Porphyridiales</taxon>
        <taxon>Porphyridiaceae</taxon>
        <taxon>Porphyridium</taxon>
    </lineage>
</organism>